<dbReference type="EMBL" id="LMWN01000043">
    <property type="protein sequence ID" value="KUN01371.1"/>
    <property type="molecule type" value="Genomic_DNA"/>
</dbReference>
<dbReference type="AlphaFoldDB" id="A0A101NXX4"/>
<feature type="compositionally biased region" description="Polar residues" evidence="1">
    <location>
        <begin position="34"/>
        <end position="45"/>
    </location>
</feature>
<organism evidence="2 3">
    <name type="scientific">Streptomyces yokosukanensis</name>
    <dbReference type="NCBI Taxonomy" id="67386"/>
    <lineage>
        <taxon>Bacteria</taxon>
        <taxon>Bacillati</taxon>
        <taxon>Actinomycetota</taxon>
        <taxon>Actinomycetes</taxon>
        <taxon>Kitasatosporales</taxon>
        <taxon>Streptomycetaceae</taxon>
        <taxon>Streptomyces</taxon>
    </lineage>
</organism>
<evidence type="ECO:0000256" key="1">
    <source>
        <dbReference type="SAM" id="MobiDB-lite"/>
    </source>
</evidence>
<feature type="region of interest" description="Disordered" evidence="1">
    <location>
        <begin position="1"/>
        <end position="92"/>
    </location>
</feature>
<reference evidence="2 3" key="1">
    <citation type="submission" date="2015-10" db="EMBL/GenBank/DDBJ databases">
        <title>Draft genome sequence of Streptomyces yokosukanensis DSM 40224, type strain for the species Streptomyces yokosukanensis.</title>
        <authorList>
            <person name="Ruckert C."/>
            <person name="Winkler A."/>
            <person name="Kalinowski J."/>
            <person name="Kampfer P."/>
            <person name="Glaeser S."/>
        </authorList>
    </citation>
    <scope>NUCLEOTIDE SEQUENCE [LARGE SCALE GENOMIC DNA]</scope>
    <source>
        <strain evidence="2 3">DSM 40224</strain>
    </source>
</reference>
<protein>
    <submittedName>
        <fullName evidence="2">Uncharacterized protein</fullName>
    </submittedName>
</protein>
<dbReference type="Proteomes" id="UP000053127">
    <property type="component" value="Unassembled WGS sequence"/>
</dbReference>
<keyword evidence="3" id="KW-1185">Reference proteome</keyword>
<accession>A0A101NXX4</accession>
<comment type="caution">
    <text evidence="2">The sequence shown here is derived from an EMBL/GenBank/DDBJ whole genome shotgun (WGS) entry which is preliminary data.</text>
</comment>
<feature type="compositionally biased region" description="Low complexity" evidence="1">
    <location>
        <begin position="83"/>
        <end position="92"/>
    </location>
</feature>
<evidence type="ECO:0000313" key="2">
    <source>
        <dbReference type="EMBL" id="KUN01371.1"/>
    </source>
</evidence>
<sequence>MPWHSSGGTASMRFEPHSSHASSEGSRWAVPGAANSSTRPRNTATGPEPGPSSQSRSSIRRPKIAGALTTSKAVPQGRATGVSRCSSRRSGV</sequence>
<gene>
    <name evidence="2" type="ORF">AQI95_31040</name>
</gene>
<proteinExistence type="predicted"/>
<name>A0A101NXX4_9ACTN</name>
<evidence type="ECO:0000313" key="3">
    <source>
        <dbReference type="Proteomes" id="UP000053127"/>
    </source>
</evidence>